<sequence>MLRKTVDNHLYLHFFDVVWNEQEQQVLPNGLLTVQCPLKGLTVTPVVYITNQSLKNSAPAQMDSLAFKVHRLLSRLTAKQAVVYENIQVDCDWSVDTRAKYFTFLRAFKQITGKKLEATIRLHQVKYPERTGVPPVDKGVLMFYNMGRISADLNARNSIYNYEDAAAYTAALPNYHLPLDIALPLFSWSIQIRAAKVIQLYAKISLQDLSDRQKFEPVYGKAVHVYKALTSFYLKGAYIKKGDLFKFEGMDTASLARAAKQVSEYLAPLENRNIIYYEISSINLPLYAKDIKDLSAYF</sequence>
<dbReference type="STRING" id="425514.SAMN05443550_101445"/>
<dbReference type="Proteomes" id="UP000198850">
    <property type="component" value="Unassembled WGS sequence"/>
</dbReference>
<keyword evidence="2" id="KW-1185">Reference proteome</keyword>
<evidence type="ECO:0000313" key="2">
    <source>
        <dbReference type="Proteomes" id="UP000198850"/>
    </source>
</evidence>
<accession>A0A1H3WZG7</accession>
<name>A0A1H3WZG7_9SPHI</name>
<protein>
    <submittedName>
        <fullName evidence="1">Uncharacterized protein</fullName>
    </submittedName>
</protein>
<reference evidence="1 2" key="1">
    <citation type="submission" date="2016-10" db="EMBL/GenBank/DDBJ databases">
        <authorList>
            <person name="de Groot N.N."/>
        </authorList>
    </citation>
    <scope>NUCLEOTIDE SEQUENCE [LARGE SCALE GENOMIC DNA]</scope>
    <source>
        <strain evidence="1 2">DSM 19033</strain>
    </source>
</reference>
<gene>
    <name evidence="1" type="ORF">SAMN05443550_101445</name>
</gene>
<evidence type="ECO:0000313" key="1">
    <source>
        <dbReference type="EMBL" id="SDZ92350.1"/>
    </source>
</evidence>
<organism evidence="1 2">
    <name type="scientific">Pedobacter hartonius</name>
    <dbReference type="NCBI Taxonomy" id="425514"/>
    <lineage>
        <taxon>Bacteria</taxon>
        <taxon>Pseudomonadati</taxon>
        <taxon>Bacteroidota</taxon>
        <taxon>Sphingobacteriia</taxon>
        <taxon>Sphingobacteriales</taxon>
        <taxon>Sphingobacteriaceae</taxon>
        <taxon>Pedobacter</taxon>
    </lineage>
</organism>
<dbReference type="EMBL" id="FNRA01000001">
    <property type="protein sequence ID" value="SDZ92350.1"/>
    <property type="molecule type" value="Genomic_DNA"/>
</dbReference>
<dbReference type="AlphaFoldDB" id="A0A1H3WZG7"/>
<proteinExistence type="predicted"/>